<sequence>MAEKYVYLATSLKVKGITGQYFDENSKSVSSSKYSKNQKNIEAVMALTDKFLYQARLGFGFADKHPKYFKLSQMFSKEKSNPIYEVALKALGGDSTDILIVMIEDAFNKQEFSSEYEKEKVAKNLEDYVRFMRYGLQCEKS</sequence>
<proteinExistence type="predicted"/>
<dbReference type="STRING" id="1121316.SAMN02745207_03038"/>
<name>A0A1M5WQ69_9CLOT</name>
<organism evidence="1 2">
    <name type="scientific">Clostridium grantii DSM 8605</name>
    <dbReference type="NCBI Taxonomy" id="1121316"/>
    <lineage>
        <taxon>Bacteria</taxon>
        <taxon>Bacillati</taxon>
        <taxon>Bacillota</taxon>
        <taxon>Clostridia</taxon>
        <taxon>Eubacteriales</taxon>
        <taxon>Clostridiaceae</taxon>
        <taxon>Clostridium</taxon>
    </lineage>
</organism>
<reference evidence="1 2" key="1">
    <citation type="submission" date="2016-11" db="EMBL/GenBank/DDBJ databases">
        <authorList>
            <person name="Jaros S."/>
            <person name="Januszkiewicz K."/>
            <person name="Wedrychowicz H."/>
        </authorList>
    </citation>
    <scope>NUCLEOTIDE SEQUENCE [LARGE SCALE GENOMIC DNA]</scope>
    <source>
        <strain evidence="1 2">DSM 8605</strain>
    </source>
</reference>
<evidence type="ECO:0000313" key="2">
    <source>
        <dbReference type="Proteomes" id="UP000184447"/>
    </source>
</evidence>
<accession>A0A1M5WQ69</accession>
<keyword evidence="2" id="KW-1185">Reference proteome</keyword>
<gene>
    <name evidence="1" type="ORF">SAMN02745207_03038</name>
</gene>
<dbReference type="EMBL" id="FQXM01000019">
    <property type="protein sequence ID" value="SHH89512.1"/>
    <property type="molecule type" value="Genomic_DNA"/>
</dbReference>
<dbReference type="AlphaFoldDB" id="A0A1M5WQ69"/>
<dbReference type="Proteomes" id="UP000184447">
    <property type="component" value="Unassembled WGS sequence"/>
</dbReference>
<evidence type="ECO:0000313" key="1">
    <source>
        <dbReference type="EMBL" id="SHH89512.1"/>
    </source>
</evidence>
<dbReference type="OrthoDB" id="9814200at2"/>
<protein>
    <submittedName>
        <fullName evidence="1">Uncharacterized protein</fullName>
    </submittedName>
</protein>